<sequence length="224" mass="25731">MNFFHIFIELLIGFIALLLLTKILGKTEITQITTFDFVSVLVLGELVGNALYDDKIGIPEILSAVGIWGFLIYLTEFFTQKFRASRAILEGKPSIIIDKGKIDYNEIKKNHLDLNQLQHLLRAKDIFSFSECYYAILETDGTISAMKKQMFSTPTKQDLNLPLQNTSLPISVIMDGEIIQENLSLIQYDEDTLSKELKRLGISSYKEILYAEWQENMPLYIQKY</sequence>
<keyword evidence="5 7" id="KW-1133">Transmembrane helix</keyword>
<keyword evidence="3" id="KW-1003">Cell membrane</keyword>
<feature type="domain" description="YetF C-terminal" evidence="8">
    <location>
        <begin position="80"/>
        <end position="214"/>
    </location>
</feature>
<comment type="subcellular location">
    <subcellularLocation>
        <location evidence="1">Cell membrane</location>
        <topology evidence="1">Multi-pass membrane protein</topology>
    </subcellularLocation>
</comment>
<evidence type="ECO:0000256" key="5">
    <source>
        <dbReference type="ARBA" id="ARBA00022989"/>
    </source>
</evidence>
<evidence type="ECO:0000256" key="6">
    <source>
        <dbReference type="ARBA" id="ARBA00023136"/>
    </source>
</evidence>
<feature type="domain" description="YetF-like N-terminal transmembrane" evidence="9">
    <location>
        <begin position="4"/>
        <end position="77"/>
    </location>
</feature>
<gene>
    <name evidence="10" type="ORF">CWS01_01645</name>
</gene>
<evidence type="ECO:0000256" key="7">
    <source>
        <dbReference type="SAM" id="Phobius"/>
    </source>
</evidence>
<organism evidence="10 11">
    <name type="scientific">Niallia nealsonii</name>
    <dbReference type="NCBI Taxonomy" id="115979"/>
    <lineage>
        <taxon>Bacteria</taxon>
        <taxon>Bacillati</taxon>
        <taxon>Bacillota</taxon>
        <taxon>Bacilli</taxon>
        <taxon>Bacillales</taxon>
        <taxon>Bacillaceae</taxon>
        <taxon>Niallia</taxon>
    </lineage>
</organism>
<comment type="caution">
    <text evidence="10">The sequence shown here is derived from an EMBL/GenBank/DDBJ whole genome shotgun (WGS) entry which is preliminary data.</text>
</comment>
<dbReference type="InterPro" id="IPR007353">
    <property type="entry name" value="DUF421"/>
</dbReference>
<dbReference type="PANTHER" id="PTHR34582:SF5">
    <property type="entry name" value="UPF0702 TRANSMEMBRANE PROTEIN YETF"/>
    <property type="match status" value="1"/>
</dbReference>
<dbReference type="PANTHER" id="PTHR34582">
    <property type="entry name" value="UPF0702 TRANSMEMBRANE PROTEIN YCAP"/>
    <property type="match status" value="1"/>
</dbReference>
<evidence type="ECO:0000256" key="1">
    <source>
        <dbReference type="ARBA" id="ARBA00004651"/>
    </source>
</evidence>
<evidence type="ECO:0000313" key="10">
    <source>
        <dbReference type="EMBL" id="PKG25637.1"/>
    </source>
</evidence>
<dbReference type="Proteomes" id="UP000233375">
    <property type="component" value="Unassembled WGS sequence"/>
</dbReference>
<dbReference type="OrthoDB" id="1076133at2"/>
<name>A0A2N0Z808_9BACI</name>
<protein>
    <submittedName>
        <fullName evidence="10">DUF421 domain-containing protein</fullName>
    </submittedName>
</protein>
<reference evidence="10 11" key="1">
    <citation type="journal article" date="2003" name="Int. J. Syst. Evol. Microbiol.">
        <title>Bacillus nealsonii sp. nov., isolated from a spacecraft-assembly facility, whose spores are gamma-radiation resistant.</title>
        <authorList>
            <person name="Venkateswaran K."/>
            <person name="Kempf M."/>
            <person name="Chen F."/>
            <person name="Satomi M."/>
            <person name="Nicholson W."/>
            <person name="Kern R."/>
        </authorList>
    </citation>
    <scope>NUCLEOTIDE SEQUENCE [LARGE SCALE GENOMIC DNA]</scope>
    <source>
        <strain evidence="10 11">FO-92</strain>
    </source>
</reference>
<dbReference type="GO" id="GO:0005886">
    <property type="term" value="C:plasma membrane"/>
    <property type="evidence" value="ECO:0007669"/>
    <property type="project" value="UniProtKB-SubCell"/>
</dbReference>
<evidence type="ECO:0000256" key="2">
    <source>
        <dbReference type="ARBA" id="ARBA00006448"/>
    </source>
</evidence>
<dbReference type="EMBL" id="PISE01000003">
    <property type="protein sequence ID" value="PKG25637.1"/>
    <property type="molecule type" value="Genomic_DNA"/>
</dbReference>
<dbReference type="Pfam" id="PF20730">
    <property type="entry name" value="YetF_N"/>
    <property type="match status" value="1"/>
</dbReference>
<feature type="transmembrane region" description="Helical" evidence="7">
    <location>
        <begin position="6"/>
        <end position="25"/>
    </location>
</feature>
<evidence type="ECO:0000259" key="8">
    <source>
        <dbReference type="Pfam" id="PF04239"/>
    </source>
</evidence>
<dbReference type="InterPro" id="IPR048454">
    <property type="entry name" value="YetF_N"/>
</dbReference>
<accession>A0A2N0Z808</accession>
<evidence type="ECO:0000313" key="11">
    <source>
        <dbReference type="Proteomes" id="UP000233375"/>
    </source>
</evidence>
<dbReference type="Pfam" id="PF04239">
    <property type="entry name" value="DUF421"/>
    <property type="match status" value="1"/>
</dbReference>
<evidence type="ECO:0000256" key="4">
    <source>
        <dbReference type="ARBA" id="ARBA00022692"/>
    </source>
</evidence>
<evidence type="ECO:0000259" key="9">
    <source>
        <dbReference type="Pfam" id="PF20730"/>
    </source>
</evidence>
<feature type="transmembrane region" description="Helical" evidence="7">
    <location>
        <begin position="58"/>
        <end position="78"/>
    </location>
</feature>
<dbReference type="InterPro" id="IPR023090">
    <property type="entry name" value="UPF0702_alpha/beta_dom_sf"/>
</dbReference>
<evidence type="ECO:0000256" key="3">
    <source>
        <dbReference type="ARBA" id="ARBA00022475"/>
    </source>
</evidence>
<keyword evidence="6 7" id="KW-0472">Membrane</keyword>
<keyword evidence="4 7" id="KW-0812">Transmembrane</keyword>
<dbReference type="AlphaFoldDB" id="A0A2N0Z808"/>
<dbReference type="Gene3D" id="3.30.240.20">
    <property type="entry name" value="bsu07140 like domains"/>
    <property type="match status" value="2"/>
</dbReference>
<proteinExistence type="inferred from homology"/>
<comment type="similarity">
    <text evidence="2">Belongs to the UPF0702 family.</text>
</comment>
<keyword evidence="11" id="KW-1185">Reference proteome</keyword>